<sequence length="74" mass="8430">MNGASYIFFGLILLPLVIFLGWLIKKDKKRNYIGILVLIGMAVIAVIAIVKFDSKFMNKVQNNTPKIERSPSYR</sequence>
<reference evidence="3" key="1">
    <citation type="submission" date="2017-04" db="EMBL/GenBank/DDBJ databases">
        <authorList>
            <person name="Varghese N."/>
            <person name="Submissions S."/>
        </authorList>
    </citation>
    <scope>NUCLEOTIDE SEQUENCE [LARGE SCALE GENOMIC DNA]</scope>
    <source>
        <strain evidence="3">DSM 12126</strain>
    </source>
</reference>
<evidence type="ECO:0000256" key="1">
    <source>
        <dbReference type="SAM" id="Phobius"/>
    </source>
</evidence>
<protein>
    <submittedName>
        <fullName evidence="2">Uncharacterized protein</fullName>
    </submittedName>
</protein>
<accession>A0A1W2ECK3</accession>
<dbReference type="EMBL" id="FWXT01000005">
    <property type="protein sequence ID" value="SMD07484.1"/>
    <property type="molecule type" value="Genomic_DNA"/>
</dbReference>
<organism evidence="2 3">
    <name type="scientific">Pedobacter africanus</name>
    <dbReference type="NCBI Taxonomy" id="151894"/>
    <lineage>
        <taxon>Bacteria</taxon>
        <taxon>Pseudomonadati</taxon>
        <taxon>Bacteroidota</taxon>
        <taxon>Sphingobacteriia</taxon>
        <taxon>Sphingobacteriales</taxon>
        <taxon>Sphingobacteriaceae</taxon>
        <taxon>Pedobacter</taxon>
    </lineage>
</organism>
<name>A0A1W2ECK3_9SPHI</name>
<feature type="transmembrane region" description="Helical" evidence="1">
    <location>
        <begin position="31"/>
        <end position="50"/>
    </location>
</feature>
<keyword evidence="1" id="KW-0812">Transmembrane</keyword>
<keyword evidence="3" id="KW-1185">Reference proteome</keyword>
<keyword evidence="1" id="KW-1133">Transmembrane helix</keyword>
<dbReference type="STRING" id="151894.SAMN04488524_4712"/>
<keyword evidence="1" id="KW-0472">Membrane</keyword>
<gene>
    <name evidence="2" type="ORF">SAMN04488524_4712</name>
</gene>
<dbReference type="Proteomes" id="UP000192756">
    <property type="component" value="Unassembled WGS sequence"/>
</dbReference>
<evidence type="ECO:0000313" key="2">
    <source>
        <dbReference type="EMBL" id="SMD07484.1"/>
    </source>
</evidence>
<dbReference type="AlphaFoldDB" id="A0A1W2ECK3"/>
<feature type="transmembrane region" description="Helical" evidence="1">
    <location>
        <begin position="6"/>
        <end position="24"/>
    </location>
</feature>
<proteinExistence type="predicted"/>
<evidence type="ECO:0000313" key="3">
    <source>
        <dbReference type="Proteomes" id="UP000192756"/>
    </source>
</evidence>